<dbReference type="PANTHER" id="PTHR43900">
    <property type="entry name" value="GLUTATHIONE S-TRANSFERASE RHO"/>
    <property type="match status" value="1"/>
</dbReference>
<dbReference type="PROSITE" id="PS50404">
    <property type="entry name" value="GST_NTER"/>
    <property type="match status" value="1"/>
</dbReference>
<dbReference type="GO" id="GO:0006749">
    <property type="term" value="P:glutathione metabolic process"/>
    <property type="evidence" value="ECO:0007669"/>
    <property type="project" value="TreeGrafter"/>
</dbReference>
<protein>
    <recommendedName>
        <fullName evidence="2">glutathione transferase</fullName>
        <ecNumber evidence="2">2.5.1.18</ecNumber>
    </recommendedName>
</protein>
<dbReference type="InterPro" id="IPR036249">
    <property type="entry name" value="Thioredoxin-like_sf"/>
</dbReference>
<gene>
    <name evidence="6" type="ORF">OLEA9_A041521</name>
</gene>
<dbReference type="Proteomes" id="UP000594638">
    <property type="component" value="Unassembled WGS sequence"/>
</dbReference>
<dbReference type="Gramene" id="OE9A041521T1">
    <property type="protein sequence ID" value="OE9A041521C1"/>
    <property type="gene ID" value="OE9A041521"/>
</dbReference>
<evidence type="ECO:0000256" key="1">
    <source>
        <dbReference type="ARBA" id="ARBA00010128"/>
    </source>
</evidence>
<feature type="domain" description="GST N-terminal" evidence="5">
    <location>
        <begin position="27"/>
        <end position="105"/>
    </location>
</feature>
<keyword evidence="3" id="KW-0808">Transferase</keyword>
<comment type="similarity">
    <text evidence="1">Belongs to the GST superfamily. Phi family.</text>
</comment>
<evidence type="ECO:0000256" key="3">
    <source>
        <dbReference type="ARBA" id="ARBA00022679"/>
    </source>
</evidence>
<evidence type="ECO:0000259" key="5">
    <source>
        <dbReference type="PROSITE" id="PS50404"/>
    </source>
</evidence>
<sequence>MVENETQKQTEQEISNPINLSILPMTSTVKVYGPPNSAAVSRVLACLLEKDVQFQLIPINLVRGEQKKPDYLKLQPFGQVPVFQDESITLFGNSYILLNFSLFPK</sequence>
<evidence type="ECO:0000256" key="4">
    <source>
        <dbReference type="ARBA" id="ARBA00047960"/>
    </source>
</evidence>
<dbReference type="AlphaFoldDB" id="A0A8S0RFL8"/>
<proteinExistence type="inferred from homology"/>
<dbReference type="Gene3D" id="3.40.30.10">
    <property type="entry name" value="Glutaredoxin"/>
    <property type="match status" value="1"/>
</dbReference>
<dbReference type="OrthoDB" id="913600at2759"/>
<accession>A0A8S0RFL8</accession>
<reference evidence="6 7" key="1">
    <citation type="submission" date="2019-12" db="EMBL/GenBank/DDBJ databases">
        <authorList>
            <person name="Alioto T."/>
            <person name="Alioto T."/>
            <person name="Gomez Garrido J."/>
        </authorList>
    </citation>
    <scope>NUCLEOTIDE SEQUENCE [LARGE SCALE GENOMIC DNA]</scope>
</reference>
<evidence type="ECO:0000256" key="2">
    <source>
        <dbReference type="ARBA" id="ARBA00012452"/>
    </source>
</evidence>
<dbReference type="FunFam" id="3.40.30.10:FF:000016">
    <property type="entry name" value="Glutathione S-transferase F2"/>
    <property type="match status" value="1"/>
</dbReference>
<evidence type="ECO:0000313" key="6">
    <source>
        <dbReference type="EMBL" id="CAA2977310.1"/>
    </source>
</evidence>
<dbReference type="EMBL" id="CACTIH010003238">
    <property type="protein sequence ID" value="CAA2977310.1"/>
    <property type="molecule type" value="Genomic_DNA"/>
</dbReference>
<dbReference type="EC" id="2.5.1.18" evidence="2"/>
<dbReference type="InterPro" id="IPR004045">
    <property type="entry name" value="Glutathione_S-Trfase_N"/>
</dbReference>
<organism evidence="6 7">
    <name type="scientific">Olea europaea subsp. europaea</name>
    <dbReference type="NCBI Taxonomy" id="158383"/>
    <lineage>
        <taxon>Eukaryota</taxon>
        <taxon>Viridiplantae</taxon>
        <taxon>Streptophyta</taxon>
        <taxon>Embryophyta</taxon>
        <taxon>Tracheophyta</taxon>
        <taxon>Spermatophyta</taxon>
        <taxon>Magnoliopsida</taxon>
        <taxon>eudicotyledons</taxon>
        <taxon>Gunneridae</taxon>
        <taxon>Pentapetalae</taxon>
        <taxon>asterids</taxon>
        <taxon>lamiids</taxon>
        <taxon>Lamiales</taxon>
        <taxon>Oleaceae</taxon>
        <taxon>Oleeae</taxon>
        <taxon>Olea</taxon>
    </lineage>
</organism>
<dbReference type="GO" id="GO:0005737">
    <property type="term" value="C:cytoplasm"/>
    <property type="evidence" value="ECO:0007669"/>
    <property type="project" value="TreeGrafter"/>
</dbReference>
<name>A0A8S0RFL8_OLEEU</name>
<comment type="catalytic activity">
    <reaction evidence="4">
        <text>RX + glutathione = an S-substituted glutathione + a halide anion + H(+)</text>
        <dbReference type="Rhea" id="RHEA:16437"/>
        <dbReference type="ChEBI" id="CHEBI:15378"/>
        <dbReference type="ChEBI" id="CHEBI:16042"/>
        <dbReference type="ChEBI" id="CHEBI:17792"/>
        <dbReference type="ChEBI" id="CHEBI:57925"/>
        <dbReference type="ChEBI" id="CHEBI:90779"/>
        <dbReference type="EC" id="2.5.1.18"/>
    </reaction>
</comment>
<dbReference type="GO" id="GO:0004364">
    <property type="term" value="F:glutathione transferase activity"/>
    <property type="evidence" value="ECO:0007669"/>
    <property type="project" value="UniProtKB-EC"/>
</dbReference>
<dbReference type="GO" id="GO:0043295">
    <property type="term" value="F:glutathione binding"/>
    <property type="evidence" value="ECO:0007669"/>
    <property type="project" value="TreeGrafter"/>
</dbReference>
<dbReference type="Pfam" id="PF02798">
    <property type="entry name" value="GST_N"/>
    <property type="match status" value="1"/>
</dbReference>
<keyword evidence="7" id="KW-1185">Reference proteome</keyword>
<evidence type="ECO:0000313" key="7">
    <source>
        <dbReference type="Proteomes" id="UP000594638"/>
    </source>
</evidence>
<comment type="caution">
    <text evidence="6">The sequence shown here is derived from an EMBL/GenBank/DDBJ whole genome shotgun (WGS) entry which is preliminary data.</text>
</comment>
<dbReference type="PANTHER" id="PTHR43900:SF96">
    <property type="entry name" value="GLUTATHIONE TRANSFERASE"/>
    <property type="match status" value="1"/>
</dbReference>
<dbReference type="SUPFAM" id="SSF52833">
    <property type="entry name" value="Thioredoxin-like"/>
    <property type="match status" value="1"/>
</dbReference>